<feature type="transmembrane region" description="Helical" evidence="7">
    <location>
        <begin position="290"/>
        <end position="311"/>
    </location>
</feature>
<dbReference type="InterPro" id="IPR011701">
    <property type="entry name" value="MFS"/>
</dbReference>
<keyword evidence="5 7" id="KW-0472">Membrane</keyword>
<evidence type="ECO:0000256" key="7">
    <source>
        <dbReference type="SAM" id="Phobius"/>
    </source>
</evidence>
<evidence type="ECO:0000256" key="4">
    <source>
        <dbReference type="ARBA" id="ARBA00022989"/>
    </source>
</evidence>
<feature type="transmembrane region" description="Helical" evidence="7">
    <location>
        <begin position="49"/>
        <end position="72"/>
    </location>
</feature>
<keyword evidence="9" id="KW-1185">Reference proteome</keyword>
<feature type="transmembrane region" description="Helical" evidence="7">
    <location>
        <begin position="610"/>
        <end position="630"/>
    </location>
</feature>
<feature type="transmembrane region" description="Helical" evidence="7">
    <location>
        <begin position="120"/>
        <end position="140"/>
    </location>
</feature>
<dbReference type="RefSeq" id="XP_062630313.1">
    <property type="nucleotide sequence ID" value="XM_062774329.1"/>
</dbReference>
<dbReference type="EMBL" id="CP086719">
    <property type="protein sequence ID" value="WOO84287.1"/>
    <property type="molecule type" value="Genomic_DNA"/>
</dbReference>
<keyword evidence="4 7" id="KW-1133">Transmembrane helix</keyword>
<dbReference type="SUPFAM" id="SSF103473">
    <property type="entry name" value="MFS general substrate transporter"/>
    <property type="match status" value="2"/>
</dbReference>
<feature type="transmembrane region" description="Helical" evidence="7">
    <location>
        <begin position="674"/>
        <end position="694"/>
    </location>
</feature>
<feature type="transmembrane region" description="Helical" evidence="7">
    <location>
        <begin position="92"/>
        <end position="113"/>
    </location>
</feature>
<evidence type="ECO:0000256" key="1">
    <source>
        <dbReference type="ARBA" id="ARBA00004141"/>
    </source>
</evidence>
<dbReference type="FunFam" id="1.20.1250.20:FF:000106">
    <property type="entry name" value="MFS transporter, putative"/>
    <property type="match status" value="1"/>
</dbReference>
<dbReference type="GO" id="GO:0016020">
    <property type="term" value="C:membrane"/>
    <property type="evidence" value="ECO:0007669"/>
    <property type="project" value="UniProtKB-SubCell"/>
</dbReference>
<evidence type="ECO:0000313" key="9">
    <source>
        <dbReference type="Proteomes" id="UP000827549"/>
    </source>
</evidence>
<evidence type="ECO:0000256" key="5">
    <source>
        <dbReference type="ARBA" id="ARBA00023136"/>
    </source>
</evidence>
<feature type="region of interest" description="Disordered" evidence="6">
    <location>
        <begin position="1"/>
        <end position="41"/>
    </location>
</feature>
<dbReference type="AlphaFoldDB" id="A0AAF0YE72"/>
<dbReference type="Proteomes" id="UP000827549">
    <property type="component" value="Chromosome 6"/>
</dbReference>
<dbReference type="Pfam" id="PF07690">
    <property type="entry name" value="MFS_1"/>
    <property type="match status" value="2"/>
</dbReference>
<dbReference type="PANTHER" id="PTHR43791:SF65">
    <property type="entry name" value="MAJOR FACILITATOR SUPERFAMILY (MFS) PROFILE DOMAIN-CONTAINING PROTEIN-RELATED"/>
    <property type="match status" value="1"/>
</dbReference>
<feature type="transmembrane region" description="Helical" evidence="7">
    <location>
        <begin position="821"/>
        <end position="839"/>
    </location>
</feature>
<comment type="subcellular location">
    <subcellularLocation>
        <location evidence="1">Membrane</location>
        <topology evidence="1">Multi-pass membrane protein</topology>
    </subcellularLocation>
</comment>
<sequence>MTSTGPAHRPSPPPASIELRELGGPPPTEAPPSPPVAPEDMSVSKGRSIAVCLSAFSLAFTTCGTAFSFGVYQELYQSMSLQPGTPFTGSTPAWIDLIGTLSVSLMTLGAPFTTAWTRRFSARAVITAGGLLLLVASLLASFSQHLWQFIICQGLLIGFGTSLAYIPAVTVAPTFFSKHRGVALGLILSGTGVGGLVWAPALNILNEKVGFRWGLRVSGITCCLMTLVGGYVLDWDPVTKAKLAAEAEARRARAPPQSSYAVLEFAKSLWNVPLVDWRIARSPPFLAQMAANFLHAAAYYTPIFFFSAYARTLGYNSKQGAEFIAINNVASSVGRIIFGLLADKFGRTNVLLLVCAASAMSAMAFWLPSTLVDEAAAKGLFVSFSILNGAFMASFVSLFPATLVEMFGPHNFASINGFVYMIPELVDTSGYASPKVREPGHDNDDVSFKDEESDGKTSEERLRERQATDSDAVSLTQYYEPPDSYESKHRWDPKATWTKEEEKKLVRKLDLRVALVACICFAALQLDRGNLTNAVSDNLLKDIGLTTQHYNVGNTIFYATFLVSELPSQIISKKLGSDVWIPIQMMSWSAVAMAQCGLNGKTSFYVTRALLGLLEGGFIADTILYLSYYYTHAELTIRLSYFWVSLTVTGIVGSFLAAGILEMRHHTHWPGWRWLFLLEGLLTFLIGLWAALYLPPGPCQTGKTILSRITKTKWFTDREEVVLVNRVLRDDPTKSSMHNRQGLNLEDLGRSLTDYDMWPLYIIGLFTFVAPGTVGAYFTLTLKSLGYSTFQTNLLTIPSQVLYLINNLGLAYLSRLLNERLLTASISLWWLLILFIALVELSDGTNRWVRWAVISLVQAYPYNHPILVSMNSMNAGSVRTRTVASAVYNMSVQASHFISANIYQPHDAPFYHHGNKVLLGFIVADIVIIWLAKGWYIWRNKSRDKVWNAWTEEEKAHYLATTKDQGNKRLDFRFLH</sequence>
<evidence type="ECO:0000256" key="6">
    <source>
        <dbReference type="SAM" id="MobiDB-lite"/>
    </source>
</evidence>
<evidence type="ECO:0000256" key="3">
    <source>
        <dbReference type="ARBA" id="ARBA00022692"/>
    </source>
</evidence>
<reference evidence="8" key="1">
    <citation type="submission" date="2023-10" db="EMBL/GenBank/DDBJ databases">
        <authorList>
            <person name="Noh H."/>
        </authorList>
    </citation>
    <scope>NUCLEOTIDE SEQUENCE</scope>
    <source>
        <strain evidence="8">DUCC4014</strain>
    </source>
</reference>
<gene>
    <name evidence="8" type="primary">YIL166C_4</name>
    <name evidence="8" type="ORF">LOC62_06G007806</name>
</gene>
<feature type="transmembrane region" description="Helical" evidence="7">
    <location>
        <begin position="758"/>
        <end position="780"/>
    </location>
</feature>
<feature type="compositionally biased region" description="Basic and acidic residues" evidence="6">
    <location>
        <begin position="435"/>
        <end position="468"/>
    </location>
</feature>
<feature type="transmembrane region" description="Helical" evidence="7">
    <location>
        <begin position="917"/>
        <end position="938"/>
    </location>
</feature>
<feature type="transmembrane region" description="Helical" evidence="7">
    <location>
        <begin position="146"/>
        <end position="169"/>
    </location>
</feature>
<evidence type="ECO:0000313" key="8">
    <source>
        <dbReference type="EMBL" id="WOO84287.1"/>
    </source>
</evidence>
<keyword evidence="2" id="KW-0813">Transport</keyword>
<protein>
    <submittedName>
        <fullName evidence="8">Purtative transporter</fullName>
    </submittedName>
</protein>
<accession>A0AAF0YE72</accession>
<feature type="compositionally biased region" description="Pro residues" evidence="6">
    <location>
        <begin position="24"/>
        <end position="37"/>
    </location>
</feature>
<feature type="transmembrane region" description="Helical" evidence="7">
    <location>
        <begin position="181"/>
        <end position="201"/>
    </location>
</feature>
<evidence type="ECO:0000256" key="2">
    <source>
        <dbReference type="ARBA" id="ARBA00022448"/>
    </source>
</evidence>
<name>A0AAF0YE72_9TREE</name>
<feature type="transmembrane region" description="Helical" evidence="7">
    <location>
        <begin position="349"/>
        <end position="368"/>
    </location>
</feature>
<dbReference type="PANTHER" id="PTHR43791">
    <property type="entry name" value="PERMEASE-RELATED"/>
    <property type="match status" value="1"/>
</dbReference>
<proteinExistence type="predicted"/>
<keyword evidence="3 7" id="KW-0812">Transmembrane</keyword>
<dbReference type="GO" id="GO:0022857">
    <property type="term" value="F:transmembrane transporter activity"/>
    <property type="evidence" value="ECO:0007669"/>
    <property type="project" value="InterPro"/>
</dbReference>
<dbReference type="InterPro" id="IPR036259">
    <property type="entry name" value="MFS_trans_sf"/>
</dbReference>
<organism evidence="8 9">
    <name type="scientific">Vanrija pseudolonga</name>
    <dbReference type="NCBI Taxonomy" id="143232"/>
    <lineage>
        <taxon>Eukaryota</taxon>
        <taxon>Fungi</taxon>
        <taxon>Dikarya</taxon>
        <taxon>Basidiomycota</taxon>
        <taxon>Agaricomycotina</taxon>
        <taxon>Tremellomycetes</taxon>
        <taxon>Trichosporonales</taxon>
        <taxon>Trichosporonaceae</taxon>
        <taxon>Vanrija</taxon>
    </lineage>
</organism>
<dbReference type="Gene3D" id="1.20.1250.20">
    <property type="entry name" value="MFS general substrate transporter like domains"/>
    <property type="match status" value="2"/>
</dbReference>
<feature type="transmembrane region" description="Helical" evidence="7">
    <location>
        <begin position="642"/>
        <end position="662"/>
    </location>
</feature>
<feature type="region of interest" description="Disordered" evidence="6">
    <location>
        <begin position="433"/>
        <end position="473"/>
    </location>
</feature>
<feature type="transmembrane region" description="Helical" evidence="7">
    <location>
        <begin position="213"/>
        <end position="233"/>
    </location>
</feature>
<dbReference type="GeneID" id="87810977"/>
<feature type="transmembrane region" description="Helical" evidence="7">
    <location>
        <begin position="380"/>
        <end position="404"/>
    </location>
</feature>